<dbReference type="InterPro" id="IPR039360">
    <property type="entry name" value="Ras_GTPase"/>
</dbReference>
<dbReference type="InterPro" id="IPR001936">
    <property type="entry name" value="RasGAP_dom"/>
</dbReference>
<evidence type="ECO:0000256" key="1">
    <source>
        <dbReference type="ARBA" id="ARBA00022468"/>
    </source>
</evidence>
<dbReference type="GO" id="GO:0005096">
    <property type="term" value="F:GTPase activator activity"/>
    <property type="evidence" value="ECO:0007669"/>
    <property type="project" value="UniProtKB-KW"/>
</dbReference>
<evidence type="ECO:0000313" key="4">
    <source>
        <dbReference type="EMBL" id="VDL17916.1"/>
    </source>
</evidence>
<feature type="compositionally biased region" description="Low complexity" evidence="2">
    <location>
        <begin position="935"/>
        <end position="948"/>
    </location>
</feature>
<feature type="domain" description="Ras-GAP" evidence="3">
    <location>
        <begin position="351"/>
        <end position="543"/>
    </location>
</feature>
<evidence type="ECO:0000256" key="2">
    <source>
        <dbReference type="SAM" id="MobiDB-lite"/>
    </source>
</evidence>
<dbReference type="PANTHER" id="PTHR10194:SF60">
    <property type="entry name" value="RAS GTPASE-ACTIVATING PROTEIN RASKOL"/>
    <property type="match status" value="1"/>
</dbReference>
<dbReference type="PROSITE" id="PS50018">
    <property type="entry name" value="RAS_GTPASE_ACTIV_2"/>
    <property type="match status" value="1"/>
</dbReference>
<evidence type="ECO:0000259" key="3">
    <source>
        <dbReference type="PROSITE" id="PS50018"/>
    </source>
</evidence>
<reference evidence="6" key="1">
    <citation type="submission" date="2016-04" db="UniProtKB">
        <authorList>
            <consortium name="WormBaseParasite"/>
        </authorList>
    </citation>
    <scope>IDENTIFICATION</scope>
</reference>
<feature type="compositionally biased region" description="Polar residues" evidence="2">
    <location>
        <begin position="949"/>
        <end position="972"/>
    </location>
</feature>
<proteinExistence type="predicted"/>
<feature type="compositionally biased region" description="Polar residues" evidence="2">
    <location>
        <begin position="908"/>
        <end position="924"/>
    </location>
</feature>
<dbReference type="OrthoDB" id="1562946at2759"/>
<dbReference type="SUPFAM" id="SSF48350">
    <property type="entry name" value="GTPase activation domain, GAP"/>
    <property type="match status" value="1"/>
</dbReference>
<dbReference type="PANTHER" id="PTHR10194">
    <property type="entry name" value="RAS GTPASE-ACTIVATING PROTEINS"/>
    <property type="match status" value="1"/>
</dbReference>
<dbReference type="EMBL" id="UYSG01000112">
    <property type="protein sequence ID" value="VDL17916.1"/>
    <property type="molecule type" value="Genomic_DNA"/>
</dbReference>
<dbReference type="Gene3D" id="1.10.506.10">
    <property type="entry name" value="GTPase Activation - p120gap, domain 1"/>
    <property type="match status" value="1"/>
</dbReference>
<feature type="compositionally biased region" description="Polar residues" evidence="2">
    <location>
        <begin position="877"/>
        <end position="887"/>
    </location>
</feature>
<keyword evidence="1" id="KW-0343">GTPase activation</keyword>
<reference evidence="4 5" key="2">
    <citation type="submission" date="2018-11" db="EMBL/GenBank/DDBJ databases">
        <authorList>
            <consortium name="Pathogen Informatics"/>
        </authorList>
    </citation>
    <scope>NUCLEOTIDE SEQUENCE [LARGE SCALE GENOMIC DNA]</scope>
</reference>
<dbReference type="STRING" id="6216.A0A158QC02"/>
<organism evidence="6">
    <name type="scientific">Hymenolepis diminuta</name>
    <name type="common">Rat tapeworm</name>
    <dbReference type="NCBI Taxonomy" id="6216"/>
    <lineage>
        <taxon>Eukaryota</taxon>
        <taxon>Metazoa</taxon>
        <taxon>Spiralia</taxon>
        <taxon>Lophotrochozoa</taxon>
        <taxon>Platyhelminthes</taxon>
        <taxon>Cestoda</taxon>
        <taxon>Eucestoda</taxon>
        <taxon>Cyclophyllidea</taxon>
        <taxon>Hymenolepididae</taxon>
        <taxon>Hymenolepis</taxon>
    </lineage>
</organism>
<dbReference type="InterPro" id="IPR023152">
    <property type="entry name" value="RasGAP_CS"/>
</dbReference>
<sequence>MFAPTMMVEKVRNRRASLPRSGVVSAGGSEHLSTYRISIPNHADSVMSMESEVSSSTENAGVVDDVRSRKRRRSMGVSGKKASANLLLIAKFIIPASDITGMVDNESWYTSSLDASLKRRSFADYSSSSLSLSTFDGVLARPSSLKRHSQSGLRLSRKTLTQLTRTPPRLRLSARLVNLTVLPLCGYSSLLRALSDPAACTMLLLRRLEPFLSVKSKAAVAKSLLATLHLRGEVPAFLAALVLSEVQEQVARPVLFKMFESLSTEIKVLLAKIEAEMSFDVSNTSTAQNSTQSSVVPVSPKVLPAPTLVLGDTSIGVQIGMCYRKHLRSRYPALTSKSKIDQTKTYLDKYNPNMVLRSNSLATKAIELYLKQVGGPYLKSALGEFVTSVLTQTAATAIAVASTSPNTEASQPLSMKERRAPLGRMQSSTTRNISAEDENQRISGVVDFEVDPDKLFFFSELRITFAAIREAMMPTSTSDGFKSPRNEYGGLFEHVISACVFLRFVCPAILSPSLFALADNFADNTRAVRAFTLVAKTILNLANFTLFGDVKELHMDFLNRFVAEEMPTMRALLWRLSEPPLCEELVSGATESSGAIDTAAAHSAKLVDVLTVLKQNSTDDIAVGNIATAATGLSINPVPVNSFCNRCTSIMLESEFQRPTSHHDFTRASGPPVSSNVHATNSHEELLRHQWMTELQDLQADVSVCQQAIFGIPGQLTASGHSLELDQLNLAASLAHCHAQLEAAFTMVPQEKLDQPLRGLHSILTSLTHLTTLDVKDWHSREPSTEPYHDSQQSICHDLASSVSALSLARSSPHEEHSSASTRYKINVAIMEEDNNGLKAQTAVLSAKAKSTQLVESKGGVYHRHIHAKQRGEPNQILGSTFNTTSEPGPLYNAESGPKPREEDSPHTPATDSHLTTTNESSWSLLHATAPAPSPLTTSHPNSNTTPTFYSDSSCTSMNIPSPPESSTNSSVGGSGRPSHHPIMGTSLYTSSQSGQLASSIHRSCTFPNSNSPAVPRTNRQSAYNPIFENTSGRTLVSVETQTSREQITELDEFVQNVDRINSQKNSHRQRHRHLYINILDDFEPGNLKLSS</sequence>
<evidence type="ECO:0000313" key="5">
    <source>
        <dbReference type="Proteomes" id="UP000274504"/>
    </source>
</evidence>
<evidence type="ECO:0000313" key="6">
    <source>
        <dbReference type="WBParaSite" id="HDID_0000076501-mRNA-1"/>
    </source>
</evidence>
<dbReference type="PROSITE" id="PS00509">
    <property type="entry name" value="RAS_GTPASE_ACTIV_1"/>
    <property type="match status" value="1"/>
</dbReference>
<feature type="region of interest" description="Disordered" evidence="2">
    <location>
        <begin position="869"/>
        <end position="991"/>
    </location>
</feature>
<dbReference type="InterPro" id="IPR008936">
    <property type="entry name" value="Rho_GTPase_activation_prot"/>
</dbReference>
<protein>
    <submittedName>
        <fullName evidence="6">Ras-GAP domain-containing protein</fullName>
    </submittedName>
</protein>
<dbReference type="SMART" id="SM00323">
    <property type="entry name" value="RasGAP"/>
    <property type="match status" value="1"/>
</dbReference>
<dbReference type="Proteomes" id="UP000274504">
    <property type="component" value="Unassembled WGS sequence"/>
</dbReference>
<dbReference type="WBParaSite" id="HDID_0000076501-mRNA-1">
    <property type="protein sequence ID" value="HDID_0000076501-mRNA-1"/>
    <property type="gene ID" value="HDID_0000076501"/>
</dbReference>
<name>A0A158QC02_HYMDI</name>
<dbReference type="AlphaFoldDB" id="A0A158QC02"/>
<dbReference type="Pfam" id="PF00616">
    <property type="entry name" value="RasGAP"/>
    <property type="match status" value="1"/>
</dbReference>
<accession>A0A158QC02</accession>
<gene>
    <name evidence="4" type="ORF">HDID_LOCUS766</name>
</gene>